<dbReference type="InterPro" id="IPR011990">
    <property type="entry name" value="TPR-like_helical_dom_sf"/>
</dbReference>
<sequence length="258" mass="28111">MGVRAFAVAAVMVLASLVGLYYYVTDTKTTKVAIKEEKQSLPGAPDPLPERETVPAEPVYQFSAAPSSVGPGDISALISQYVPGKQDNFETRLKLSEALYENNYASDARGIFNSISDTDICSFIVSKAPGTRCEGDMRAMLGELLYADGYLKLTKDILTALVSESVAQMTNVGIDAFKTLRSAYRNSGEMAKYESLIESIPESYPLKAEILLDAANFYAEEGNKEKAKSILVAALDKFPRNIALHAFMESRFGVESVQ</sequence>
<dbReference type="AlphaFoldDB" id="A0A953SHZ4"/>
<dbReference type="Proteomes" id="UP000705867">
    <property type="component" value="Unassembled WGS sequence"/>
</dbReference>
<proteinExistence type="predicted"/>
<dbReference type="Gene3D" id="1.25.40.10">
    <property type="entry name" value="Tetratricopeptide repeat domain"/>
    <property type="match status" value="1"/>
</dbReference>
<organism evidence="2 3">
    <name type="scientific">Candidatus Nitrobium versatile</name>
    <dbReference type="NCBI Taxonomy" id="2884831"/>
    <lineage>
        <taxon>Bacteria</taxon>
        <taxon>Pseudomonadati</taxon>
        <taxon>Nitrospirota</taxon>
        <taxon>Nitrospiria</taxon>
        <taxon>Nitrospirales</taxon>
        <taxon>Nitrospiraceae</taxon>
        <taxon>Candidatus Nitrobium</taxon>
    </lineage>
</organism>
<dbReference type="EMBL" id="JAIOIV010000136">
    <property type="protein sequence ID" value="MBZ0158159.1"/>
    <property type="molecule type" value="Genomic_DNA"/>
</dbReference>
<name>A0A953SHZ4_9BACT</name>
<protein>
    <recommendedName>
        <fullName evidence="4">Tetratricopeptide repeat protein</fullName>
    </recommendedName>
</protein>
<evidence type="ECO:0000256" key="1">
    <source>
        <dbReference type="SAM" id="Phobius"/>
    </source>
</evidence>
<keyword evidence="1" id="KW-0812">Transmembrane</keyword>
<evidence type="ECO:0000313" key="2">
    <source>
        <dbReference type="EMBL" id="MBZ0158159.1"/>
    </source>
</evidence>
<evidence type="ECO:0000313" key="3">
    <source>
        <dbReference type="Proteomes" id="UP000705867"/>
    </source>
</evidence>
<gene>
    <name evidence="2" type="ORF">K8I29_18335</name>
</gene>
<reference evidence="2" key="2">
    <citation type="submission" date="2021-08" db="EMBL/GenBank/DDBJ databases">
        <authorList>
            <person name="Dalcin Martins P."/>
        </authorList>
    </citation>
    <scope>NUCLEOTIDE SEQUENCE</scope>
    <source>
        <strain evidence="2">MAG_39</strain>
    </source>
</reference>
<keyword evidence="1" id="KW-1133">Transmembrane helix</keyword>
<feature type="transmembrane region" description="Helical" evidence="1">
    <location>
        <begin position="6"/>
        <end position="24"/>
    </location>
</feature>
<reference evidence="2" key="1">
    <citation type="journal article" date="2021" name="bioRxiv">
        <title>Unraveling nitrogen, sulfur and carbon metabolic pathways and microbial community transcriptional responses to substrate deprivation and toxicity stresses in a bioreactor mimicking anoxic brackish coastal sediment conditions.</title>
        <authorList>
            <person name="Martins P.D."/>
            <person name="Echeveste M.J."/>
            <person name="Arshad A."/>
            <person name="Kurth J."/>
            <person name="Ouboter H."/>
            <person name="Jetten M.S.M."/>
            <person name="Welte C.U."/>
        </authorList>
    </citation>
    <scope>NUCLEOTIDE SEQUENCE</scope>
    <source>
        <strain evidence="2">MAG_39</strain>
    </source>
</reference>
<comment type="caution">
    <text evidence="2">The sequence shown here is derived from an EMBL/GenBank/DDBJ whole genome shotgun (WGS) entry which is preliminary data.</text>
</comment>
<keyword evidence="1" id="KW-0472">Membrane</keyword>
<evidence type="ECO:0008006" key="4">
    <source>
        <dbReference type="Google" id="ProtNLM"/>
    </source>
</evidence>
<accession>A0A953SHZ4</accession>